<reference evidence="2" key="1">
    <citation type="journal article" date="2023" name="Science">
        <title>Genome structures resolve the early diversification of teleost fishes.</title>
        <authorList>
            <person name="Parey E."/>
            <person name="Louis A."/>
            <person name="Montfort J."/>
            <person name="Bouchez O."/>
            <person name="Roques C."/>
            <person name="Iampietro C."/>
            <person name="Lluch J."/>
            <person name="Castinel A."/>
            <person name="Donnadieu C."/>
            <person name="Desvignes T."/>
            <person name="Floi Bucao C."/>
            <person name="Jouanno E."/>
            <person name="Wen M."/>
            <person name="Mejri S."/>
            <person name="Dirks R."/>
            <person name="Jansen H."/>
            <person name="Henkel C."/>
            <person name="Chen W.J."/>
            <person name="Zahm M."/>
            <person name="Cabau C."/>
            <person name="Klopp C."/>
            <person name="Thompson A.W."/>
            <person name="Robinson-Rechavi M."/>
            <person name="Braasch I."/>
            <person name="Lecointre G."/>
            <person name="Bobe J."/>
            <person name="Postlethwait J.H."/>
            <person name="Berthelot C."/>
            <person name="Roest Crollius H."/>
            <person name="Guiguen Y."/>
        </authorList>
    </citation>
    <scope>NUCLEOTIDE SEQUENCE</scope>
    <source>
        <strain evidence="2">WJC10195</strain>
    </source>
</reference>
<sequence length="90" mass="10133">MPQFSLPPWLVEHDIICVSVLCYAPGSGTAWEGHNLEETGSSGGVRLHRCVQPIREWLRQAEVPKHTDPYAVRSDRPFHRGSPEVPKVHP</sequence>
<gene>
    <name evidence="2" type="ORF">SKAU_G00342630</name>
</gene>
<evidence type="ECO:0000313" key="3">
    <source>
        <dbReference type="Proteomes" id="UP001152622"/>
    </source>
</evidence>
<evidence type="ECO:0000256" key="1">
    <source>
        <dbReference type="SAM" id="MobiDB-lite"/>
    </source>
</evidence>
<accession>A0A9Q1IGE9</accession>
<evidence type="ECO:0000313" key="2">
    <source>
        <dbReference type="EMBL" id="KAJ8339630.1"/>
    </source>
</evidence>
<organism evidence="2 3">
    <name type="scientific">Synaphobranchus kaupii</name>
    <name type="common">Kaup's arrowtooth eel</name>
    <dbReference type="NCBI Taxonomy" id="118154"/>
    <lineage>
        <taxon>Eukaryota</taxon>
        <taxon>Metazoa</taxon>
        <taxon>Chordata</taxon>
        <taxon>Craniata</taxon>
        <taxon>Vertebrata</taxon>
        <taxon>Euteleostomi</taxon>
        <taxon>Actinopterygii</taxon>
        <taxon>Neopterygii</taxon>
        <taxon>Teleostei</taxon>
        <taxon>Anguilliformes</taxon>
        <taxon>Synaphobranchidae</taxon>
        <taxon>Synaphobranchus</taxon>
    </lineage>
</organism>
<protein>
    <submittedName>
        <fullName evidence="2">Uncharacterized protein</fullName>
    </submittedName>
</protein>
<comment type="caution">
    <text evidence="2">The sequence shown here is derived from an EMBL/GenBank/DDBJ whole genome shotgun (WGS) entry which is preliminary data.</text>
</comment>
<dbReference type="Proteomes" id="UP001152622">
    <property type="component" value="Chromosome 16"/>
</dbReference>
<dbReference type="EMBL" id="JAINUF010000016">
    <property type="protein sequence ID" value="KAJ8339630.1"/>
    <property type="molecule type" value="Genomic_DNA"/>
</dbReference>
<keyword evidence="3" id="KW-1185">Reference proteome</keyword>
<feature type="compositionally biased region" description="Basic and acidic residues" evidence="1">
    <location>
        <begin position="66"/>
        <end position="82"/>
    </location>
</feature>
<dbReference type="AlphaFoldDB" id="A0A9Q1IGE9"/>
<name>A0A9Q1IGE9_SYNKA</name>
<feature type="region of interest" description="Disordered" evidence="1">
    <location>
        <begin position="66"/>
        <end position="90"/>
    </location>
</feature>
<proteinExistence type="predicted"/>